<dbReference type="EMBL" id="JACGWJ010000322">
    <property type="protein sequence ID" value="KAL0293347.1"/>
    <property type="molecule type" value="Genomic_DNA"/>
</dbReference>
<organism evidence="1">
    <name type="scientific">Sesamum radiatum</name>
    <name type="common">Black benniseed</name>
    <dbReference type="NCBI Taxonomy" id="300843"/>
    <lineage>
        <taxon>Eukaryota</taxon>
        <taxon>Viridiplantae</taxon>
        <taxon>Streptophyta</taxon>
        <taxon>Embryophyta</taxon>
        <taxon>Tracheophyta</taxon>
        <taxon>Spermatophyta</taxon>
        <taxon>Magnoliopsida</taxon>
        <taxon>eudicotyledons</taxon>
        <taxon>Gunneridae</taxon>
        <taxon>Pentapetalae</taxon>
        <taxon>asterids</taxon>
        <taxon>lamiids</taxon>
        <taxon>Lamiales</taxon>
        <taxon>Pedaliaceae</taxon>
        <taxon>Sesamum</taxon>
    </lineage>
</organism>
<evidence type="ECO:0000313" key="1">
    <source>
        <dbReference type="EMBL" id="KAL0293347.1"/>
    </source>
</evidence>
<comment type="caution">
    <text evidence="1">The sequence shown here is derived from an EMBL/GenBank/DDBJ whole genome shotgun (WGS) entry which is preliminary data.</text>
</comment>
<protein>
    <submittedName>
        <fullName evidence="1">Uncharacterized protein</fullName>
    </submittedName>
</protein>
<sequence>MAGAPTTFVSLTWYARWPPSANRNRTSCSSCCRSTASWASQQAPSFGRTLLSGALSPPF</sequence>
<proteinExistence type="predicted"/>
<dbReference type="AlphaFoldDB" id="A0AAW2JGH9"/>
<accession>A0AAW2JGH9</accession>
<name>A0AAW2JGH9_SESRA</name>
<gene>
    <name evidence="1" type="ORF">Sradi_6942500</name>
</gene>
<reference evidence="1" key="1">
    <citation type="submission" date="2020-06" db="EMBL/GenBank/DDBJ databases">
        <authorList>
            <person name="Li T."/>
            <person name="Hu X."/>
            <person name="Zhang T."/>
            <person name="Song X."/>
            <person name="Zhang H."/>
            <person name="Dai N."/>
            <person name="Sheng W."/>
            <person name="Hou X."/>
            <person name="Wei L."/>
        </authorList>
    </citation>
    <scope>NUCLEOTIDE SEQUENCE</scope>
    <source>
        <strain evidence="1">G02</strain>
        <tissue evidence="1">Leaf</tissue>
    </source>
</reference>
<reference evidence="1" key="2">
    <citation type="journal article" date="2024" name="Plant">
        <title>Genomic evolution and insights into agronomic trait innovations of Sesamum species.</title>
        <authorList>
            <person name="Miao H."/>
            <person name="Wang L."/>
            <person name="Qu L."/>
            <person name="Liu H."/>
            <person name="Sun Y."/>
            <person name="Le M."/>
            <person name="Wang Q."/>
            <person name="Wei S."/>
            <person name="Zheng Y."/>
            <person name="Lin W."/>
            <person name="Duan Y."/>
            <person name="Cao H."/>
            <person name="Xiong S."/>
            <person name="Wang X."/>
            <person name="Wei L."/>
            <person name="Li C."/>
            <person name="Ma Q."/>
            <person name="Ju M."/>
            <person name="Zhao R."/>
            <person name="Li G."/>
            <person name="Mu C."/>
            <person name="Tian Q."/>
            <person name="Mei H."/>
            <person name="Zhang T."/>
            <person name="Gao T."/>
            <person name="Zhang H."/>
        </authorList>
    </citation>
    <scope>NUCLEOTIDE SEQUENCE</scope>
    <source>
        <strain evidence="1">G02</strain>
    </source>
</reference>